<name>A0A3P3QRE4_9GAMM</name>
<keyword evidence="1" id="KW-0472">Membrane</keyword>
<reference evidence="2 3" key="1">
    <citation type="submission" date="2018-11" db="EMBL/GenBank/DDBJ databases">
        <title>Draft genome analysis of Rheinheimera mesophila isolated from an industrial waste site.</title>
        <authorList>
            <person name="Yu Q."/>
            <person name="Qi Y."/>
            <person name="Zhang H."/>
            <person name="Lu Y."/>
            <person name="Pu J."/>
        </authorList>
    </citation>
    <scope>NUCLEOTIDE SEQUENCE [LARGE SCALE GENOMIC DNA]</scope>
    <source>
        <strain evidence="2 3">IITR13</strain>
    </source>
</reference>
<evidence type="ECO:0000256" key="1">
    <source>
        <dbReference type="SAM" id="Phobius"/>
    </source>
</evidence>
<dbReference type="AlphaFoldDB" id="A0A3P3QRE4"/>
<feature type="transmembrane region" description="Helical" evidence="1">
    <location>
        <begin position="215"/>
        <end position="236"/>
    </location>
</feature>
<keyword evidence="1" id="KW-1133">Transmembrane helix</keyword>
<sequence>MMVIIHSLLLKLHILAGVVALLLFWLPMFSRKGSVLHRRSGRYYAYLMKAVALSGLVMTTLVWFDPVEIKGAGLMVDGQIPQRKFDFLLLMNLFLFLLSLLTWVTIRHATGSLLCKQNREPLKHWSYQAPVWLLLLVAPYAAWQGWQFTMPLVMVFAGISLVTCISILSYLHTKTVTANRWLIEHASAMIGSGIAAYTAFFAFGGRALFAEFLTGHWIMLPWLLPSLIGVPVTFWFKRRLSSPQNQSAI</sequence>
<feature type="transmembrane region" description="Helical" evidence="1">
    <location>
        <begin position="43"/>
        <end position="64"/>
    </location>
</feature>
<keyword evidence="1" id="KW-0812">Transmembrane</keyword>
<evidence type="ECO:0000313" key="3">
    <source>
        <dbReference type="Proteomes" id="UP000276260"/>
    </source>
</evidence>
<feature type="transmembrane region" description="Helical" evidence="1">
    <location>
        <begin position="148"/>
        <end position="170"/>
    </location>
</feature>
<protein>
    <recommendedName>
        <fullName evidence="4">DUF2306 domain-containing protein</fullName>
    </recommendedName>
</protein>
<dbReference type="EMBL" id="RRCF01000001">
    <property type="protein sequence ID" value="RRJ23851.1"/>
    <property type="molecule type" value="Genomic_DNA"/>
</dbReference>
<comment type="caution">
    <text evidence="2">The sequence shown here is derived from an EMBL/GenBank/DDBJ whole genome shotgun (WGS) entry which is preliminary data.</text>
</comment>
<proteinExistence type="predicted"/>
<feature type="transmembrane region" description="Helical" evidence="1">
    <location>
        <begin position="182"/>
        <end position="203"/>
    </location>
</feature>
<feature type="transmembrane region" description="Helical" evidence="1">
    <location>
        <begin position="12"/>
        <end position="31"/>
    </location>
</feature>
<accession>A0A3P3QRE4</accession>
<dbReference type="RefSeq" id="WP_052749319.1">
    <property type="nucleotide sequence ID" value="NZ_LAVS01000019.1"/>
</dbReference>
<dbReference type="OrthoDB" id="5984490at2"/>
<dbReference type="Proteomes" id="UP000276260">
    <property type="component" value="Unassembled WGS sequence"/>
</dbReference>
<evidence type="ECO:0000313" key="2">
    <source>
        <dbReference type="EMBL" id="RRJ23851.1"/>
    </source>
</evidence>
<evidence type="ECO:0008006" key="4">
    <source>
        <dbReference type="Google" id="ProtNLM"/>
    </source>
</evidence>
<keyword evidence="3" id="KW-1185">Reference proteome</keyword>
<organism evidence="2 3">
    <name type="scientific">Rheinheimera mesophila</name>
    <dbReference type="NCBI Taxonomy" id="1547515"/>
    <lineage>
        <taxon>Bacteria</taxon>
        <taxon>Pseudomonadati</taxon>
        <taxon>Pseudomonadota</taxon>
        <taxon>Gammaproteobacteria</taxon>
        <taxon>Chromatiales</taxon>
        <taxon>Chromatiaceae</taxon>
        <taxon>Rheinheimera</taxon>
    </lineage>
</organism>
<feature type="transmembrane region" description="Helical" evidence="1">
    <location>
        <begin position="84"/>
        <end position="104"/>
    </location>
</feature>
<gene>
    <name evidence="2" type="ORF">EIK76_07310</name>
</gene>